<dbReference type="GO" id="GO:0003700">
    <property type="term" value="F:DNA-binding transcription factor activity"/>
    <property type="evidence" value="ECO:0007669"/>
    <property type="project" value="InterPro"/>
</dbReference>
<dbReference type="PANTHER" id="PTHR43280">
    <property type="entry name" value="ARAC-FAMILY TRANSCRIPTIONAL REGULATOR"/>
    <property type="match status" value="1"/>
</dbReference>
<keyword evidence="3" id="KW-0804">Transcription</keyword>
<dbReference type="InterPro" id="IPR018060">
    <property type="entry name" value="HTH_AraC"/>
</dbReference>
<evidence type="ECO:0000256" key="1">
    <source>
        <dbReference type="ARBA" id="ARBA00023015"/>
    </source>
</evidence>
<dbReference type="PRINTS" id="PR00032">
    <property type="entry name" value="HTHARAC"/>
</dbReference>
<sequence length="645" mass="73477">MLKRNLSSDDQKLLSELTSLVIENLEDRTFGTKELVRNSGMSRSQLYRKIQKLTGKSTTRFIRDIRLEESLNYLKSEDFTIAEIASKVGFSSPSYFSKAFKDLYSRTPGDFREQGQIKDLKPVGHKEGPRKLELFSNLIALAVLVFILGLLIRSADSNFSSVSRAATISPKNSIAVLPLENKSGNTEVDYMTYGISDALISHLSQSEVFGRVVPMIRVMELNASRASAHDLAGQLGVDHLITGSLETFGNNFQINLQCLQAADNRVIWQQSYQINPGSEDIFKFQDRVAESVMKALDLGEGSNEQRPGKYDHGTNDPEAYRAYLKAQYTAANSSTENMKKALPLYRKALSIDPQYTDAYVGLASLWLFGSAVWGMSNPEQGWQKAEALLLTAQDIDPTDPNITYALMTGAFYYEWNFDYVEAIYDPEDEFSMLAIDFDYLIKTGRYQLARKNVLKALEDNPDNGGAYPLLAMHALVTNQPKEALAILDEQYLKYPKDLFFLRESTKCYLLLGEDQKAKKIREVIQSRFNEEAPIYFWFEAVLAHRSKDENSAKKNLEILEAKYAESPAGSPAWFMAMYYFLKEDLEKGFTWLRRSYESREVEMTWLKVEPILKPYRDHPVYLELLEAMNFPEGDFKRRKSTTIIP</sequence>
<dbReference type="EMBL" id="SSMC01000002">
    <property type="protein sequence ID" value="THD67856.1"/>
    <property type="molecule type" value="Genomic_DNA"/>
</dbReference>
<dbReference type="SMART" id="SM00342">
    <property type="entry name" value="HTH_ARAC"/>
    <property type="match status" value="1"/>
</dbReference>
<keyword evidence="4" id="KW-0812">Transmembrane</keyword>
<dbReference type="GO" id="GO:0043565">
    <property type="term" value="F:sequence-specific DNA binding"/>
    <property type="evidence" value="ECO:0007669"/>
    <property type="project" value="InterPro"/>
</dbReference>
<comment type="caution">
    <text evidence="6">The sequence shown here is derived from an EMBL/GenBank/DDBJ whole genome shotgun (WGS) entry which is preliminary data.</text>
</comment>
<reference evidence="6 7" key="1">
    <citation type="submission" date="2019-04" db="EMBL/GenBank/DDBJ databases">
        <title>Draft genome sequence of Robertkochia marina CC-AMO-30D.</title>
        <authorList>
            <person name="Hameed A."/>
            <person name="Lin S.-Y."/>
            <person name="Shahina M."/>
            <person name="Lai W.-A."/>
            <person name="Young C.-C."/>
        </authorList>
    </citation>
    <scope>NUCLEOTIDE SEQUENCE [LARGE SCALE GENOMIC DNA]</scope>
    <source>
        <strain evidence="6 7">CC-AMO-30D</strain>
    </source>
</reference>
<dbReference type="Pfam" id="PF12833">
    <property type="entry name" value="HTH_18"/>
    <property type="match status" value="1"/>
</dbReference>
<dbReference type="PANTHER" id="PTHR43280:SF2">
    <property type="entry name" value="HTH-TYPE TRANSCRIPTIONAL REGULATOR EXSA"/>
    <property type="match status" value="1"/>
</dbReference>
<gene>
    <name evidence="6" type="ORF">E7Z59_09405</name>
</gene>
<organism evidence="6 7">
    <name type="scientific">Robertkochia marina</name>
    <dbReference type="NCBI Taxonomy" id="1227945"/>
    <lineage>
        <taxon>Bacteria</taxon>
        <taxon>Pseudomonadati</taxon>
        <taxon>Bacteroidota</taxon>
        <taxon>Flavobacteriia</taxon>
        <taxon>Flavobacteriales</taxon>
        <taxon>Flavobacteriaceae</taxon>
        <taxon>Robertkochia</taxon>
    </lineage>
</organism>
<dbReference type="RefSeq" id="WP_136336061.1">
    <property type="nucleotide sequence ID" value="NZ_QXMP01000012.1"/>
</dbReference>
<dbReference type="InterPro" id="IPR018062">
    <property type="entry name" value="HTH_AraC-typ_CS"/>
</dbReference>
<dbReference type="OrthoDB" id="2666928at2"/>
<dbReference type="InterPro" id="IPR020449">
    <property type="entry name" value="Tscrpt_reg_AraC-type_HTH"/>
</dbReference>
<evidence type="ECO:0000256" key="2">
    <source>
        <dbReference type="ARBA" id="ARBA00023125"/>
    </source>
</evidence>
<keyword evidence="7" id="KW-1185">Reference proteome</keyword>
<evidence type="ECO:0000256" key="4">
    <source>
        <dbReference type="SAM" id="Phobius"/>
    </source>
</evidence>
<evidence type="ECO:0000256" key="3">
    <source>
        <dbReference type="ARBA" id="ARBA00023163"/>
    </source>
</evidence>
<dbReference type="SUPFAM" id="SSF52964">
    <property type="entry name" value="TolB, N-terminal domain"/>
    <property type="match status" value="1"/>
</dbReference>
<dbReference type="AlphaFoldDB" id="A0A4V3UY82"/>
<keyword evidence="1" id="KW-0805">Transcription regulation</keyword>
<evidence type="ECO:0000313" key="6">
    <source>
        <dbReference type="EMBL" id="THD67856.1"/>
    </source>
</evidence>
<accession>A0A4V3UY82</accession>
<dbReference type="SUPFAM" id="SSF48452">
    <property type="entry name" value="TPR-like"/>
    <property type="match status" value="1"/>
</dbReference>
<dbReference type="Gene3D" id="1.10.10.60">
    <property type="entry name" value="Homeodomain-like"/>
    <property type="match status" value="1"/>
</dbReference>
<dbReference type="SUPFAM" id="SSF46689">
    <property type="entry name" value="Homeodomain-like"/>
    <property type="match status" value="1"/>
</dbReference>
<evidence type="ECO:0000313" key="7">
    <source>
        <dbReference type="Proteomes" id="UP000305939"/>
    </source>
</evidence>
<evidence type="ECO:0000259" key="5">
    <source>
        <dbReference type="PROSITE" id="PS01124"/>
    </source>
</evidence>
<dbReference type="InterPro" id="IPR011990">
    <property type="entry name" value="TPR-like_helical_dom_sf"/>
</dbReference>
<dbReference type="Gene3D" id="1.25.40.10">
    <property type="entry name" value="Tetratricopeptide repeat domain"/>
    <property type="match status" value="1"/>
</dbReference>
<name>A0A4V3UY82_9FLAO</name>
<dbReference type="Gene3D" id="3.40.50.10610">
    <property type="entry name" value="ABC-type transport auxiliary lipoprotein component"/>
    <property type="match status" value="1"/>
</dbReference>
<protein>
    <submittedName>
        <fullName evidence="6">Helix-turn-helix domain-containing protein</fullName>
    </submittedName>
</protein>
<keyword evidence="4" id="KW-1133">Transmembrane helix</keyword>
<dbReference type="InterPro" id="IPR009057">
    <property type="entry name" value="Homeodomain-like_sf"/>
</dbReference>
<dbReference type="PROSITE" id="PS01124">
    <property type="entry name" value="HTH_ARAC_FAMILY_2"/>
    <property type="match status" value="1"/>
</dbReference>
<dbReference type="PROSITE" id="PS00041">
    <property type="entry name" value="HTH_ARAC_FAMILY_1"/>
    <property type="match status" value="1"/>
</dbReference>
<feature type="domain" description="HTH araC/xylS-type" evidence="5">
    <location>
        <begin position="15"/>
        <end position="114"/>
    </location>
</feature>
<dbReference type="Proteomes" id="UP000305939">
    <property type="component" value="Unassembled WGS sequence"/>
</dbReference>
<feature type="transmembrane region" description="Helical" evidence="4">
    <location>
        <begin position="134"/>
        <end position="152"/>
    </location>
</feature>
<keyword evidence="4" id="KW-0472">Membrane</keyword>
<proteinExistence type="predicted"/>
<keyword evidence="2" id="KW-0238">DNA-binding</keyword>